<proteinExistence type="predicted"/>
<name>A0A951PD24_9CYAN</name>
<dbReference type="InterPro" id="IPR052648">
    <property type="entry name" value="Ser-tRNA(Sec)_kinase"/>
</dbReference>
<dbReference type="Proteomes" id="UP000707356">
    <property type="component" value="Unassembled WGS sequence"/>
</dbReference>
<accession>A0A951PD24</accession>
<evidence type="ECO:0000313" key="2">
    <source>
        <dbReference type="EMBL" id="MBW4467329.1"/>
    </source>
</evidence>
<dbReference type="GO" id="GO:0016301">
    <property type="term" value="F:kinase activity"/>
    <property type="evidence" value="ECO:0007669"/>
    <property type="project" value="TreeGrafter"/>
</dbReference>
<evidence type="ECO:0000313" key="3">
    <source>
        <dbReference type="Proteomes" id="UP000707356"/>
    </source>
</evidence>
<dbReference type="EMBL" id="JAHHHV010000075">
    <property type="protein sequence ID" value="MBW4467329.1"/>
    <property type="molecule type" value="Genomic_DNA"/>
</dbReference>
<dbReference type="AlphaFoldDB" id="A0A951PD24"/>
<reference evidence="2" key="2">
    <citation type="journal article" date="2022" name="Microbiol. Resour. Announc.">
        <title>Metagenome Sequencing to Explore Phylogenomics of Terrestrial Cyanobacteria.</title>
        <authorList>
            <person name="Ward R.D."/>
            <person name="Stajich J.E."/>
            <person name="Johansen J.R."/>
            <person name="Huntemann M."/>
            <person name="Clum A."/>
            <person name="Foster B."/>
            <person name="Foster B."/>
            <person name="Roux S."/>
            <person name="Palaniappan K."/>
            <person name="Varghese N."/>
            <person name="Mukherjee S."/>
            <person name="Reddy T.B.K."/>
            <person name="Daum C."/>
            <person name="Copeland A."/>
            <person name="Chen I.A."/>
            <person name="Ivanova N.N."/>
            <person name="Kyrpides N.C."/>
            <person name="Shapiro N."/>
            <person name="Eloe-Fadrosh E.A."/>
            <person name="Pietrasiak N."/>
        </authorList>
    </citation>
    <scope>NUCLEOTIDE SEQUENCE</scope>
    <source>
        <strain evidence="2">GSE-TBD4-15B</strain>
    </source>
</reference>
<organism evidence="2 3">
    <name type="scientific">Pegethrix bostrychoides GSE-TBD4-15B</name>
    <dbReference type="NCBI Taxonomy" id="2839662"/>
    <lineage>
        <taxon>Bacteria</taxon>
        <taxon>Bacillati</taxon>
        <taxon>Cyanobacteriota</taxon>
        <taxon>Cyanophyceae</taxon>
        <taxon>Oculatellales</taxon>
        <taxon>Oculatellaceae</taxon>
        <taxon>Pegethrix</taxon>
    </lineage>
</organism>
<dbReference type="Pfam" id="PF13671">
    <property type="entry name" value="AAA_33"/>
    <property type="match status" value="1"/>
</dbReference>
<dbReference type="SUPFAM" id="SSF52540">
    <property type="entry name" value="P-loop containing nucleoside triphosphate hydrolases"/>
    <property type="match status" value="1"/>
</dbReference>
<dbReference type="PANTHER" id="PTHR20873">
    <property type="entry name" value="L-SERYL-TRNA(SEC) KINASE"/>
    <property type="match status" value="1"/>
</dbReference>
<protein>
    <submittedName>
        <fullName evidence="2">AAA family ATPase</fullName>
    </submittedName>
</protein>
<dbReference type="PANTHER" id="PTHR20873:SF0">
    <property type="entry name" value="L-SERYL-TRNA(SEC) KINASE"/>
    <property type="match status" value="1"/>
</dbReference>
<dbReference type="InterPro" id="IPR027417">
    <property type="entry name" value="P-loop_NTPase"/>
</dbReference>
<dbReference type="GO" id="GO:0000049">
    <property type="term" value="F:tRNA binding"/>
    <property type="evidence" value="ECO:0007669"/>
    <property type="project" value="TreeGrafter"/>
</dbReference>
<comment type="caution">
    <text evidence="2">The sequence shown here is derived from an EMBL/GenBank/DDBJ whole genome shotgun (WGS) entry which is preliminary data.</text>
</comment>
<gene>
    <name evidence="2" type="ORF">KME07_18030</name>
</gene>
<dbReference type="Gene3D" id="3.40.50.300">
    <property type="entry name" value="P-loop containing nucleotide triphosphate hydrolases"/>
    <property type="match status" value="1"/>
</dbReference>
<reference evidence="2" key="1">
    <citation type="submission" date="2021-05" db="EMBL/GenBank/DDBJ databases">
        <authorList>
            <person name="Pietrasiak N."/>
            <person name="Ward R."/>
            <person name="Stajich J.E."/>
            <person name="Kurbessoian T."/>
        </authorList>
    </citation>
    <scope>NUCLEOTIDE SEQUENCE</scope>
    <source>
        <strain evidence="2">GSE-TBD4-15B</strain>
    </source>
</reference>
<feature type="region of interest" description="Disordered" evidence="1">
    <location>
        <begin position="181"/>
        <end position="203"/>
    </location>
</feature>
<sequence length="203" mass="22478">MSQISALRLLILLIGVPGSGKSSLAQQLQQTGYSLVSTDQIRAALFGRESVQGDWSLIGQAVEQKLRAAFPCPTVYDATNSRRSARRAVIRLARQIGYDQIVGLWLNPPLTLCLDRNQQRLRQVPEPVIRRMYQQLRSSPPRLSEGLDLLLHYGSALDLGSAKDSLSRKILLSLQAKKPEAKNLGQSTAIAPIAQQKPNRTER</sequence>
<evidence type="ECO:0000256" key="1">
    <source>
        <dbReference type="SAM" id="MobiDB-lite"/>
    </source>
</evidence>